<keyword evidence="11" id="KW-1185">Reference proteome</keyword>
<accession>A0A4V6MBU5</accession>
<keyword evidence="5 9" id="KW-0547">Nucleotide-binding</keyword>
<comment type="catalytic activity">
    <reaction evidence="8 9">
        <text>D-gluconate + ATP = 6-phospho-D-gluconate + ADP + H(+)</text>
        <dbReference type="Rhea" id="RHEA:19433"/>
        <dbReference type="ChEBI" id="CHEBI:15378"/>
        <dbReference type="ChEBI" id="CHEBI:18391"/>
        <dbReference type="ChEBI" id="CHEBI:30616"/>
        <dbReference type="ChEBI" id="CHEBI:58759"/>
        <dbReference type="ChEBI" id="CHEBI:456216"/>
        <dbReference type="EC" id="2.7.1.12"/>
    </reaction>
</comment>
<dbReference type="Gene3D" id="3.40.50.300">
    <property type="entry name" value="P-loop containing nucleotide triphosphate hydrolases"/>
    <property type="match status" value="1"/>
</dbReference>
<keyword evidence="7 9" id="KW-0067">ATP-binding</keyword>
<organism evidence="10 11">
    <name type="scientific">Microcella alkaliphila</name>
    <dbReference type="NCBI Taxonomy" id="279828"/>
    <lineage>
        <taxon>Bacteria</taxon>
        <taxon>Bacillati</taxon>
        <taxon>Actinomycetota</taxon>
        <taxon>Actinomycetes</taxon>
        <taxon>Micrococcales</taxon>
        <taxon>Microbacteriaceae</taxon>
        <taxon>Microcella</taxon>
    </lineage>
</organism>
<dbReference type="InterPro" id="IPR031322">
    <property type="entry name" value="Shikimate/glucono_kinase"/>
</dbReference>
<dbReference type="Pfam" id="PF01202">
    <property type="entry name" value="SKI"/>
    <property type="match status" value="1"/>
</dbReference>
<dbReference type="InterPro" id="IPR027417">
    <property type="entry name" value="P-loop_NTPase"/>
</dbReference>
<dbReference type="GO" id="GO:0005524">
    <property type="term" value="F:ATP binding"/>
    <property type="evidence" value="ECO:0007669"/>
    <property type="project" value="UniProtKB-KW"/>
</dbReference>
<evidence type="ECO:0000256" key="7">
    <source>
        <dbReference type="ARBA" id="ARBA00022840"/>
    </source>
</evidence>
<evidence type="ECO:0000256" key="5">
    <source>
        <dbReference type="ARBA" id="ARBA00022741"/>
    </source>
</evidence>
<dbReference type="EMBL" id="SGXT01000013">
    <property type="protein sequence ID" value="RZT62289.1"/>
    <property type="molecule type" value="Genomic_DNA"/>
</dbReference>
<dbReference type="Proteomes" id="UP000292408">
    <property type="component" value="Unassembled WGS sequence"/>
</dbReference>
<evidence type="ECO:0000256" key="8">
    <source>
        <dbReference type="ARBA" id="ARBA00048090"/>
    </source>
</evidence>
<dbReference type="PANTHER" id="PTHR43442">
    <property type="entry name" value="GLUCONOKINASE-RELATED"/>
    <property type="match status" value="1"/>
</dbReference>
<evidence type="ECO:0000256" key="6">
    <source>
        <dbReference type="ARBA" id="ARBA00022777"/>
    </source>
</evidence>
<protein>
    <recommendedName>
        <fullName evidence="3 9">Gluconokinase</fullName>
        <ecNumber evidence="3 9">2.7.1.12</ecNumber>
    </recommendedName>
</protein>
<evidence type="ECO:0000256" key="3">
    <source>
        <dbReference type="ARBA" id="ARBA00012054"/>
    </source>
</evidence>
<dbReference type="CDD" id="cd02021">
    <property type="entry name" value="GntK"/>
    <property type="match status" value="1"/>
</dbReference>
<proteinExistence type="inferred from homology"/>
<dbReference type="GO" id="GO:0005975">
    <property type="term" value="P:carbohydrate metabolic process"/>
    <property type="evidence" value="ECO:0007669"/>
    <property type="project" value="InterPro"/>
</dbReference>
<keyword evidence="4 9" id="KW-0808">Transferase</keyword>
<evidence type="ECO:0000313" key="10">
    <source>
        <dbReference type="EMBL" id="RZT62289.1"/>
    </source>
</evidence>
<dbReference type="SUPFAM" id="SSF52540">
    <property type="entry name" value="P-loop containing nucleoside triphosphate hydrolases"/>
    <property type="match status" value="1"/>
</dbReference>
<evidence type="ECO:0000256" key="1">
    <source>
        <dbReference type="ARBA" id="ARBA00004761"/>
    </source>
</evidence>
<comment type="similarity">
    <text evidence="2 9">Belongs to the gluconokinase GntK/GntV family.</text>
</comment>
<reference evidence="10 11" key="1">
    <citation type="journal article" date="2015" name="Stand. Genomic Sci.">
        <title>Genomic Encyclopedia of Bacterial and Archaeal Type Strains, Phase III: the genomes of soil and plant-associated and newly described type strains.</title>
        <authorList>
            <person name="Whitman W.B."/>
            <person name="Woyke T."/>
            <person name="Klenk H.P."/>
            <person name="Zhou Y."/>
            <person name="Lilburn T.G."/>
            <person name="Beck B.J."/>
            <person name="De Vos P."/>
            <person name="Vandamme P."/>
            <person name="Eisen J.A."/>
            <person name="Garrity G."/>
            <person name="Hugenholtz P."/>
            <person name="Kyrpides N.C."/>
        </authorList>
    </citation>
    <scope>NUCLEOTIDE SEQUENCE [LARGE SCALE GENOMIC DNA]</scope>
    <source>
        <strain evidence="10 11">AC4r</strain>
    </source>
</reference>
<evidence type="ECO:0000256" key="2">
    <source>
        <dbReference type="ARBA" id="ARBA00008420"/>
    </source>
</evidence>
<dbReference type="EC" id="2.7.1.12" evidence="3 9"/>
<comment type="caution">
    <text evidence="10">The sequence shown here is derived from an EMBL/GenBank/DDBJ whole genome shotgun (WGS) entry which is preliminary data.</text>
</comment>
<dbReference type="InterPro" id="IPR006001">
    <property type="entry name" value="Therm_gnt_kin"/>
</dbReference>
<dbReference type="GO" id="GO:0005737">
    <property type="term" value="C:cytoplasm"/>
    <property type="evidence" value="ECO:0007669"/>
    <property type="project" value="TreeGrafter"/>
</dbReference>
<dbReference type="GO" id="GO:0046316">
    <property type="term" value="F:gluconokinase activity"/>
    <property type="evidence" value="ECO:0007669"/>
    <property type="project" value="UniProtKB-EC"/>
</dbReference>
<name>A0A4V6MBU5_9MICO</name>
<keyword evidence="6 9" id="KW-0418">Kinase</keyword>
<comment type="pathway">
    <text evidence="1">Carbohydrate acid metabolism.</text>
</comment>
<dbReference type="AlphaFoldDB" id="A0A4V6MBU5"/>
<dbReference type="NCBIfam" id="TIGR01313">
    <property type="entry name" value="therm_gnt_kin"/>
    <property type="match status" value="1"/>
</dbReference>
<gene>
    <name evidence="10" type="ORF">EV140_0810</name>
</gene>
<evidence type="ECO:0000256" key="9">
    <source>
        <dbReference type="RuleBase" id="RU363066"/>
    </source>
</evidence>
<sequence length="191" mass="20393">MARPYSSLEPRVRAILRVPASVEHMPAPISVIVAGVSGSGKSTVGRAAAALAGVPFIDGDDLHPDENIALMFAGTALTDADREPWLDAVAAAARDHAPCVVACSALARRYRDRLRDGGPSIQIVILDVRAEELRRRLESRTGHFMRATMLDSQLLAREHPEDEPGVTVVDGTQSVETLARTVAALLGRAVD</sequence>
<evidence type="ECO:0000256" key="4">
    <source>
        <dbReference type="ARBA" id="ARBA00022679"/>
    </source>
</evidence>
<dbReference type="PANTHER" id="PTHR43442:SF3">
    <property type="entry name" value="GLUCONOKINASE-RELATED"/>
    <property type="match status" value="1"/>
</dbReference>
<evidence type="ECO:0000313" key="11">
    <source>
        <dbReference type="Proteomes" id="UP000292408"/>
    </source>
</evidence>